<keyword evidence="3" id="KW-1185">Reference proteome</keyword>
<organism evidence="2 3">
    <name type="scientific">Phytohabitans suffuscus</name>
    <dbReference type="NCBI Taxonomy" id="624315"/>
    <lineage>
        <taxon>Bacteria</taxon>
        <taxon>Bacillati</taxon>
        <taxon>Actinomycetota</taxon>
        <taxon>Actinomycetes</taxon>
        <taxon>Micromonosporales</taxon>
        <taxon>Micromonosporaceae</taxon>
    </lineage>
</organism>
<evidence type="ECO:0000313" key="2">
    <source>
        <dbReference type="EMBL" id="BCB89852.1"/>
    </source>
</evidence>
<dbReference type="AlphaFoldDB" id="A0A6F8YUQ5"/>
<evidence type="ECO:0000256" key="1">
    <source>
        <dbReference type="ARBA" id="ARBA00022679"/>
    </source>
</evidence>
<reference evidence="2 3" key="1">
    <citation type="submission" date="2020-03" db="EMBL/GenBank/DDBJ databases">
        <title>Whole genome shotgun sequence of Phytohabitans suffuscus NBRC 105367.</title>
        <authorList>
            <person name="Komaki H."/>
            <person name="Tamura T."/>
        </authorList>
    </citation>
    <scope>NUCLEOTIDE SEQUENCE [LARGE SCALE GENOMIC DNA]</scope>
    <source>
        <strain evidence="2 3">NBRC 105367</strain>
    </source>
</reference>
<dbReference type="SUPFAM" id="SSF89796">
    <property type="entry name" value="CoA-transferase family III (CaiB/BaiF)"/>
    <property type="match status" value="1"/>
</dbReference>
<dbReference type="InterPro" id="IPR023606">
    <property type="entry name" value="CoA-Trfase_III_dom_1_sf"/>
</dbReference>
<dbReference type="EMBL" id="AP022871">
    <property type="protein sequence ID" value="BCB89852.1"/>
    <property type="molecule type" value="Genomic_DNA"/>
</dbReference>
<dbReference type="PANTHER" id="PTHR48207:SF3">
    <property type="entry name" value="SUCCINATE--HYDROXYMETHYLGLUTARATE COA-TRANSFERASE"/>
    <property type="match status" value="1"/>
</dbReference>
<dbReference type="Proteomes" id="UP000503011">
    <property type="component" value="Chromosome"/>
</dbReference>
<name>A0A6F8YUQ5_9ACTN</name>
<dbReference type="PANTHER" id="PTHR48207">
    <property type="entry name" value="SUCCINATE--HYDROXYMETHYLGLUTARATE COA-TRANSFERASE"/>
    <property type="match status" value="1"/>
</dbReference>
<keyword evidence="1" id="KW-0808">Transferase</keyword>
<proteinExistence type="predicted"/>
<dbReference type="InterPro" id="IPR050483">
    <property type="entry name" value="CoA-transferase_III_domain"/>
</dbReference>
<dbReference type="Gene3D" id="3.40.50.10540">
    <property type="entry name" value="Crotonobetainyl-coa:carnitine coa-transferase, domain 1"/>
    <property type="match status" value="1"/>
</dbReference>
<dbReference type="InterPro" id="IPR044855">
    <property type="entry name" value="CoA-Trfase_III_dom3_sf"/>
</dbReference>
<dbReference type="Pfam" id="PF02515">
    <property type="entry name" value="CoA_transf_3"/>
    <property type="match status" value="1"/>
</dbReference>
<accession>A0A6F8YUQ5</accession>
<sequence>MAGLPGYDAVIQAYSGIMHLNGEPDGGPIRIPMPVTDLTTGLLAFSGILLALRERARSGRGQLVDLSLLDGALSLLHPAAANHFRTGERPRRLGSAHPNIAPCDTFASPMGEIYVAAGTDRQFAVLCDYLGAPEVADDERFRTNAARLAHRAELTAILADLVARMEFDADAARTMIVKGIPASLVRPLDEVLDDPQVHRRRMVETVDGRRVLGIPVKLGRTPGTIRTAPRPPGADTRDVLAGLGLSPEQIEKLLADGVVTQHPPSRA</sequence>
<reference evidence="2 3" key="2">
    <citation type="submission" date="2020-03" db="EMBL/GenBank/DDBJ databases">
        <authorList>
            <person name="Ichikawa N."/>
            <person name="Kimura A."/>
            <person name="Kitahashi Y."/>
            <person name="Uohara A."/>
        </authorList>
    </citation>
    <scope>NUCLEOTIDE SEQUENCE [LARGE SCALE GENOMIC DNA]</scope>
    <source>
        <strain evidence="2 3">NBRC 105367</strain>
    </source>
</reference>
<evidence type="ECO:0000313" key="3">
    <source>
        <dbReference type="Proteomes" id="UP000503011"/>
    </source>
</evidence>
<gene>
    <name evidence="2" type="ORF">Psuf_071650</name>
</gene>
<dbReference type="Gene3D" id="3.30.1540.10">
    <property type="entry name" value="formyl-coa transferase, domain 3"/>
    <property type="match status" value="1"/>
</dbReference>
<dbReference type="KEGG" id="psuu:Psuf_071650"/>
<evidence type="ECO:0008006" key="4">
    <source>
        <dbReference type="Google" id="ProtNLM"/>
    </source>
</evidence>
<dbReference type="GO" id="GO:0008410">
    <property type="term" value="F:CoA-transferase activity"/>
    <property type="evidence" value="ECO:0007669"/>
    <property type="project" value="TreeGrafter"/>
</dbReference>
<dbReference type="InterPro" id="IPR003673">
    <property type="entry name" value="CoA-Trfase_fam_III"/>
</dbReference>
<protein>
    <recommendedName>
        <fullName evidence="4">CoA transferase</fullName>
    </recommendedName>
</protein>